<reference evidence="4" key="1">
    <citation type="journal article" date="2019" name="Int. J. Syst. Evol. Microbiol.">
        <title>The Global Catalogue of Microorganisms (GCM) 10K type strain sequencing project: providing services to taxonomists for standard genome sequencing and annotation.</title>
        <authorList>
            <consortium name="The Broad Institute Genomics Platform"/>
            <consortium name="The Broad Institute Genome Sequencing Center for Infectious Disease"/>
            <person name="Wu L."/>
            <person name="Ma J."/>
        </authorList>
    </citation>
    <scope>NUCLEOTIDE SEQUENCE [LARGE SCALE GENOMIC DNA]</scope>
    <source>
        <strain evidence="4">KCTC 12848</strain>
    </source>
</reference>
<keyword evidence="3" id="KW-0347">Helicase</keyword>
<dbReference type="Gene3D" id="3.40.50.300">
    <property type="entry name" value="P-loop containing nucleotide triphosphate hydrolases"/>
    <property type="match status" value="2"/>
</dbReference>
<dbReference type="PROSITE" id="PS51192">
    <property type="entry name" value="HELICASE_ATP_BIND_1"/>
    <property type="match status" value="1"/>
</dbReference>
<dbReference type="EMBL" id="JBHSJB010000017">
    <property type="protein sequence ID" value="MFC5055735.1"/>
    <property type="molecule type" value="Genomic_DNA"/>
</dbReference>
<feature type="domain" description="Helicase ATP-binding" evidence="2">
    <location>
        <begin position="45"/>
        <end position="309"/>
    </location>
</feature>
<gene>
    <name evidence="3" type="ORF">ACFPFM_18480</name>
</gene>
<comment type="caution">
    <text evidence="3">The sequence shown here is derived from an EMBL/GenBank/DDBJ whole genome shotgun (WGS) entry which is preliminary data.</text>
</comment>
<organism evidence="3 4">
    <name type="scientific">Saccharothrix xinjiangensis</name>
    <dbReference type="NCBI Taxonomy" id="204798"/>
    <lineage>
        <taxon>Bacteria</taxon>
        <taxon>Bacillati</taxon>
        <taxon>Actinomycetota</taxon>
        <taxon>Actinomycetes</taxon>
        <taxon>Pseudonocardiales</taxon>
        <taxon>Pseudonocardiaceae</taxon>
        <taxon>Saccharothrix</taxon>
    </lineage>
</organism>
<accession>A0ABV9Y2G4</accession>
<evidence type="ECO:0000313" key="3">
    <source>
        <dbReference type="EMBL" id="MFC5055735.1"/>
    </source>
</evidence>
<dbReference type="RefSeq" id="WP_344041832.1">
    <property type="nucleotide sequence ID" value="NZ_BAAAKE010000030.1"/>
</dbReference>
<keyword evidence="3" id="KW-0067">ATP-binding</keyword>
<feature type="region of interest" description="Disordered" evidence="1">
    <location>
        <begin position="1"/>
        <end position="22"/>
    </location>
</feature>
<dbReference type="InterPro" id="IPR027417">
    <property type="entry name" value="P-loop_NTPase"/>
</dbReference>
<evidence type="ECO:0000259" key="2">
    <source>
        <dbReference type="PROSITE" id="PS51192"/>
    </source>
</evidence>
<keyword evidence="3" id="KW-0378">Hydrolase</keyword>
<dbReference type="SUPFAM" id="SSF52540">
    <property type="entry name" value="P-loop containing nucleoside triphosphate hydrolases"/>
    <property type="match status" value="1"/>
</dbReference>
<sequence length="858" mass="92930">MAFKGGTSFGAPPKNPEALYSDLPHRPDSVPGLWSQQTDILRQYWPKHVDTSDLALELPTGTGKTVPGLLIAEWVRRVRRARAIYACPTRQLARQVHQVAIRESIPAVVLAGSHRKDWVLDDRLRYEAGEAVAITTYSSVFNSSPKLLTADLLLFDDAHAGEQYVGEQYAVGIGRRENIAVYALLLEAVAPALDGMILQRLRDASPDPGAHHQVRLVVPLRNDGMVAKLDAALATLEGDQAFRYSMIRGGLSSCLVYVSYSGILIRPLIPPTSDNSLFVGAHQRLYLSATLGSGGELERAFGRSPITRLTLPDKSPTPRSGRRFFVFLSMVEDADPVALAREIVALTGKALVLTPDGDTAAARAAELAQPGWPVMTIGDVEKGMEPFAKLRNGTCGLASRYDGLDLPGDDCRVVVLEGTPNRDTLQERFLSVRVRAQSALAERVRTRVVQGAGRCTRGPNDWAVVVVLGEDLTGYLLRPETLYALDPEMQAEIQFGVSNSRDTSQAEVLDNVRMFLAQGEQWRTGAEPLLLQNRQAAVKTPPPGTAALADAVGIEIEATSDAWAKRWADAGRRAQDAARKIHEGGDVNHGYRALWTYLAAVWTDQAGVTGGDAGARLAARTLIQQAEQIAKPGTWLRELPPLPDVEPEPLGPEDTAAVAAVVHRLTAGFTQANHDTAVQAMREGLGNTEATLYEAALAQLGTLLGAEAGKPEGTGRCDALWSWANHLWIALEAKSEQKPVGLVSHRYVRQANDQLRLLAADRGVVAAPLGSVTVIVSPRPGIETEAAKGAEDHVHLVHPNILFDLLEDTQAAWRTVIAQSPGRNREQLRVLIATTFGERGLLPTQVRDRLTSQPVAAR</sequence>
<protein>
    <submittedName>
        <fullName evidence="3">DEAD/DEAH box helicase</fullName>
    </submittedName>
</protein>
<name>A0ABV9Y2G4_9PSEU</name>
<dbReference type="GO" id="GO:0004386">
    <property type="term" value="F:helicase activity"/>
    <property type="evidence" value="ECO:0007669"/>
    <property type="project" value="UniProtKB-KW"/>
</dbReference>
<dbReference type="SMART" id="SM00491">
    <property type="entry name" value="HELICc2"/>
    <property type="match status" value="1"/>
</dbReference>
<dbReference type="InterPro" id="IPR011545">
    <property type="entry name" value="DEAD/DEAH_box_helicase_dom"/>
</dbReference>
<dbReference type="InterPro" id="IPR006555">
    <property type="entry name" value="ATP-dep_Helicase_C"/>
</dbReference>
<proteinExistence type="predicted"/>
<dbReference type="InterPro" id="IPR014001">
    <property type="entry name" value="Helicase_ATP-bd"/>
</dbReference>
<evidence type="ECO:0000256" key="1">
    <source>
        <dbReference type="SAM" id="MobiDB-lite"/>
    </source>
</evidence>
<dbReference type="Pfam" id="PF00270">
    <property type="entry name" value="DEAD"/>
    <property type="match status" value="1"/>
</dbReference>
<dbReference type="SMART" id="SM00487">
    <property type="entry name" value="DEXDc"/>
    <property type="match status" value="1"/>
</dbReference>
<evidence type="ECO:0000313" key="4">
    <source>
        <dbReference type="Proteomes" id="UP001595833"/>
    </source>
</evidence>
<keyword evidence="4" id="KW-1185">Reference proteome</keyword>
<dbReference type="Proteomes" id="UP001595833">
    <property type="component" value="Unassembled WGS sequence"/>
</dbReference>
<keyword evidence="3" id="KW-0547">Nucleotide-binding</keyword>